<name>A0A5B7YED9_9ALTE</name>
<dbReference type="InterPro" id="IPR006260">
    <property type="entry name" value="TonB/TolA_C"/>
</dbReference>
<evidence type="ECO:0000256" key="4">
    <source>
        <dbReference type="ARBA" id="ARBA00023136"/>
    </source>
</evidence>
<keyword evidence="7" id="KW-1185">Reference proteome</keyword>
<evidence type="ECO:0000259" key="5">
    <source>
        <dbReference type="PROSITE" id="PS52015"/>
    </source>
</evidence>
<gene>
    <name evidence="6" type="ORF">FBQ74_10855</name>
</gene>
<dbReference type="PROSITE" id="PS51257">
    <property type="entry name" value="PROKAR_LIPOPROTEIN"/>
    <property type="match status" value="1"/>
</dbReference>
<dbReference type="InterPro" id="IPR037682">
    <property type="entry name" value="TonB_C"/>
</dbReference>
<dbReference type="Gene3D" id="3.30.1150.10">
    <property type="match status" value="1"/>
</dbReference>
<evidence type="ECO:0000256" key="1">
    <source>
        <dbReference type="ARBA" id="ARBA00004167"/>
    </source>
</evidence>
<protein>
    <submittedName>
        <fullName evidence="6">Energy transducer TonB</fullName>
    </submittedName>
</protein>
<organism evidence="6 7">
    <name type="scientific">Salinimonas iocasae</name>
    <dbReference type="NCBI Taxonomy" id="2572577"/>
    <lineage>
        <taxon>Bacteria</taxon>
        <taxon>Pseudomonadati</taxon>
        <taxon>Pseudomonadota</taxon>
        <taxon>Gammaproteobacteria</taxon>
        <taxon>Alteromonadales</taxon>
        <taxon>Alteromonadaceae</taxon>
        <taxon>Alteromonas/Salinimonas group</taxon>
        <taxon>Salinimonas</taxon>
    </lineage>
</organism>
<dbReference type="NCBIfam" id="TIGR01352">
    <property type="entry name" value="tonB_Cterm"/>
    <property type="match status" value="1"/>
</dbReference>
<dbReference type="RefSeq" id="WP_139756690.1">
    <property type="nucleotide sequence ID" value="NZ_CP039852.1"/>
</dbReference>
<evidence type="ECO:0000313" key="7">
    <source>
        <dbReference type="Proteomes" id="UP000304912"/>
    </source>
</evidence>
<sequence length="151" mass="16629">MKKFSLLLLPLVLAGCNTTDSNNAKSAFPQQYVDLTAKDSQHLLEKYWVLGVKKSPAPPPDAVRDNLAGCTTVTFLINSSGRADGYKIANSYPEGVFDRHVLAALARWRYKPAEGNNDKMPVLTRVSISFMPELASNAEEAEQRCNNLADQ</sequence>
<dbReference type="GO" id="GO:0016020">
    <property type="term" value="C:membrane"/>
    <property type="evidence" value="ECO:0007669"/>
    <property type="project" value="UniProtKB-SubCell"/>
</dbReference>
<proteinExistence type="predicted"/>
<evidence type="ECO:0000256" key="3">
    <source>
        <dbReference type="ARBA" id="ARBA00022989"/>
    </source>
</evidence>
<dbReference type="KEGG" id="salk:FBQ74_10855"/>
<comment type="subcellular location">
    <subcellularLocation>
        <location evidence="1">Membrane</location>
        <topology evidence="1">Single-pass membrane protein</topology>
    </subcellularLocation>
</comment>
<reference evidence="6 7" key="1">
    <citation type="submission" date="2019-04" db="EMBL/GenBank/DDBJ databases">
        <title>Salinimonas iocasae sp. nov., a halophilic bacterium isolated from the outer tube casing of tubeworms in Okinawa Trough.</title>
        <authorList>
            <person name="Zhang H."/>
            <person name="Wang H."/>
            <person name="Li C."/>
        </authorList>
    </citation>
    <scope>NUCLEOTIDE SEQUENCE [LARGE SCALE GENOMIC DNA]</scope>
    <source>
        <strain evidence="6 7">KX18D6</strain>
    </source>
</reference>
<keyword evidence="2" id="KW-0812">Transmembrane</keyword>
<dbReference type="SUPFAM" id="SSF74653">
    <property type="entry name" value="TolA/TonB C-terminal domain"/>
    <property type="match status" value="1"/>
</dbReference>
<evidence type="ECO:0000256" key="2">
    <source>
        <dbReference type="ARBA" id="ARBA00022692"/>
    </source>
</evidence>
<dbReference type="Pfam" id="PF03544">
    <property type="entry name" value="TonB_C"/>
    <property type="match status" value="1"/>
</dbReference>
<dbReference type="GO" id="GO:0055085">
    <property type="term" value="P:transmembrane transport"/>
    <property type="evidence" value="ECO:0007669"/>
    <property type="project" value="InterPro"/>
</dbReference>
<evidence type="ECO:0000313" key="6">
    <source>
        <dbReference type="EMBL" id="QCZ93948.1"/>
    </source>
</evidence>
<accession>A0A5B7YED9</accession>
<dbReference type="Proteomes" id="UP000304912">
    <property type="component" value="Chromosome"/>
</dbReference>
<dbReference type="AlphaFoldDB" id="A0A5B7YED9"/>
<dbReference type="PROSITE" id="PS52015">
    <property type="entry name" value="TONB_CTD"/>
    <property type="match status" value="1"/>
</dbReference>
<keyword evidence="3" id="KW-1133">Transmembrane helix</keyword>
<dbReference type="EMBL" id="CP039852">
    <property type="protein sequence ID" value="QCZ93948.1"/>
    <property type="molecule type" value="Genomic_DNA"/>
</dbReference>
<keyword evidence="4" id="KW-0472">Membrane</keyword>
<feature type="domain" description="TonB C-terminal" evidence="5">
    <location>
        <begin position="43"/>
        <end position="139"/>
    </location>
</feature>
<dbReference type="OrthoDB" id="5956919at2"/>